<keyword evidence="8" id="KW-0762">Sugar transport</keyword>
<dbReference type="Proteomes" id="UP000247005">
    <property type="component" value="Unassembled WGS sequence"/>
</dbReference>
<organism evidence="8 10">
    <name type="scientific">Superficieibacter electus</name>
    <dbReference type="NCBI Taxonomy" id="2022662"/>
    <lineage>
        <taxon>Bacteria</taxon>
        <taxon>Pseudomonadati</taxon>
        <taxon>Pseudomonadota</taxon>
        <taxon>Gammaproteobacteria</taxon>
        <taxon>Enterobacterales</taxon>
        <taxon>Enterobacteriaceae</taxon>
        <taxon>Superficieibacter</taxon>
    </lineage>
</organism>
<dbReference type="GO" id="GO:0006355">
    <property type="term" value="P:regulation of DNA-templated transcription"/>
    <property type="evidence" value="ECO:0007669"/>
    <property type="project" value="InterPro"/>
</dbReference>
<dbReference type="Proteomes" id="UP000237073">
    <property type="component" value="Unassembled WGS sequence"/>
</dbReference>
<evidence type="ECO:0000259" key="4">
    <source>
        <dbReference type="PROSITE" id="PS50045"/>
    </source>
</evidence>
<dbReference type="GO" id="GO:0016020">
    <property type="term" value="C:membrane"/>
    <property type="evidence" value="ECO:0007669"/>
    <property type="project" value="InterPro"/>
</dbReference>
<dbReference type="GO" id="GO:0009401">
    <property type="term" value="P:phosphoenolpyruvate-dependent sugar phosphotransferase system"/>
    <property type="evidence" value="ECO:0007669"/>
    <property type="project" value="InterPro"/>
</dbReference>
<dbReference type="SMART" id="SM00382">
    <property type="entry name" value="AAA"/>
    <property type="match status" value="1"/>
</dbReference>
<dbReference type="Gene3D" id="3.40.50.300">
    <property type="entry name" value="P-loop containing nucleotide triphosphate hydrolases"/>
    <property type="match status" value="1"/>
</dbReference>
<evidence type="ECO:0000256" key="2">
    <source>
        <dbReference type="ARBA" id="ARBA00022741"/>
    </source>
</evidence>
<keyword evidence="8" id="KW-0813">Transport</keyword>
<dbReference type="InterPro" id="IPR004701">
    <property type="entry name" value="PTS_EIIA_man-typ"/>
</dbReference>
<evidence type="ECO:0000256" key="3">
    <source>
        <dbReference type="ARBA" id="ARBA00022840"/>
    </source>
</evidence>
<accession>A0A2P5GUS4</accession>
<dbReference type="InterPro" id="IPR011608">
    <property type="entry name" value="PRD"/>
</dbReference>
<evidence type="ECO:0000313" key="9">
    <source>
        <dbReference type="Proteomes" id="UP000237073"/>
    </source>
</evidence>
<keyword evidence="3" id="KW-0067">ATP-binding</keyword>
<dbReference type="Pfam" id="PF03610">
    <property type="entry name" value="EIIA-man"/>
    <property type="match status" value="1"/>
</dbReference>
<evidence type="ECO:0000313" key="7">
    <source>
        <dbReference type="EMBL" id="POP44292.1"/>
    </source>
</evidence>
<evidence type="ECO:0000259" key="6">
    <source>
        <dbReference type="PROSITE" id="PS51372"/>
    </source>
</evidence>
<dbReference type="GO" id="GO:0005524">
    <property type="term" value="F:ATP binding"/>
    <property type="evidence" value="ECO:0007669"/>
    <property type="project" value="UniProtKB-KW"/>
</dbReference>
<feature type="domain" description="PTS EIIA type-4" evidence="5">
    <location>
        <begin position="499"/>
        <end position="628"/>
    </location>
</feature>
<proteinExistence type="predicted"/>
<dbReference type="EMBL" id="PQGD01000002">
    <property type="protein sequence ID" value="POP50310.1"/>
    <property type="molecule type" value="Genomic_DNA"/>
</dbReference>
<dbReference type="AlphaFoldDB" id="A0A2P5GUS4"/>
<dbReference type="Gene3D" id="3.40.50.510">
    <property type="entry name" value="Phosphotransferase system, mannose-type IIA component"/>
    <property type="match status" value="1"/>
</dbReference>
<dbReference type="PANTHER" id="PTHR32071:SF38">
    <property type="entry name" value="PSP OPERON TRANSCRIPTIONAL ACTIVATOR"/>
    <property type="match status" value="1"/>
</dbReference>
<dbReference type="OrthoDB" id="9813552at2"/>
<gene>
    <name evidence="8" type="ORF">CHU32_02470</name>
    <name evidence="7" type="ORF">CHU33_12580</name>
</gene>
<comment type="caution">
    <text evidence="8">The sequence shown here is derived from an EMBL/GenBank/DDBJ whole genome shotgun (WGS) entry which is preliminary data.</text>
</comment>
<dbReference type="Gene3D" id="1.10.1790.10">
    <property type="entry name" value="PRD domain"/>
    <property type="match status" value="1"/>
</dbReference>
<dbReference type="PROSITE" id="PS51372">
    <property type="entry name" value="PRD_2"/>
    <property type="match status" value="1"/>
</dbReference>
<dbReference type="InterPro" id="IPR027417">
    <property type="entry name" value="P-loop_NTPase"/>
</dbReference>
<keyword evidence="1" id="KW-0808">Transferase</keyword>
<dbReference type="PROSITE" id="PS00675">
    <property type="entry name" value="SIGMA54_INTERACT_1"/>
    <property type="match status" value="1"/>
</dbReference>
<evidence type="ECO:0000313" key="8">
    <source>
        <dbReference type="EMBL" id="POP50310.1"/>
    </source>
</evidence>
<keyword evidence="2" id="KW-0547">Nucleotide-binding</keyword>
<dbReference type="SUPFAM" id="SSF52540">
    <property type="entry name" value="P-loop containing nucleoside triphosphate hydrolases"/>
    <property type="match status" value="1"/>
</dbReference>
<dbReference type="PROSITE" id="PS51096">
    <property type="entry name" value="PTS_EIIA_TYPE_4"/>
    <property type="match status" value="1"/>
</dbReference>
<dbReference type="Pfam" id="PF00158">
    <property type="entry name" value="Sigma54_activat"/>
    <property type="match status" value="1"/>
</dbReference>
<dbReference type="Pfam" id="PF00874">
    <property type="entry name" value="PRD"/>
    <property type="match status" value="1"/>
</dbReference>
<evidence type="ECO:0000259" key="5">
    <source>
        <dbReference type="PROSITE" id="PS51096"/>
    </source>
</evidence>
<name>A0A2P5GUS4_9ENTR</name>
<evidence type="ECO:0000313" key="10">
    <source>
        <dbReference type="Proteomes" id="UP000247005"/>
    </source>
</evidence>
<reference evidence="9 10" key="1">
    <citation type="submission" date="2018-01" db="EMBL/GenBank/DDBJ databases">
        <title>Superficieibacter electus gen. nov., sp. nov., an extended-spectrum beta-lactamase possessing member of the Enterobacteriaceae family, isolated from intensive care unit surfaces.</title>
        <authorList>
            <person name="Potter R.F."/>
            <person name="D'Souza A.W."/>
        </authorList>
    </citation>
    <scope>NUCLEOTIDE SEQUENCE [LARGE SCALE GENOMIC DNA]</scope>
    <source>
        <strain evidence="8 10">BP-1</strain>
        <strain evidence="7 9">BP-2</strain>
    </source>
</reference>
<dbReference type="CDD" id="cd00009">
    <property type="entry name" value="AAA"/>
    <property type="match status" value="1"/>
</dbReference>
<dbReference type="SUPFAM" id="SSF63520">
    <property type="entry name" value="PTS-regulatory domain, PRD"/>
    <property type="match status" value="1"/>
</dbReference>
<feature type="domain" description="Sigma-54 factor interaction" evidence="4">
    <location>
        <begin position="82"/>
        <end position="316"/>
    </location>
</feature>
<dbReference type="GO" id="GO:0016740">
    <property type="term" value="F:transferase activity"/>
    <property type="evidence" value="ECO:0007669"/>
    <property type="project" value="UniProtKB-KW"/>
</dbReference>
<dbReference type="EMBL" id="PQGE01000010">
    <property type="protein sequence ID" value="POP44292.1"/>
    <property type="molecule type" value="Genomic_DNA"/>
</dbReference>
<keyword evidence="9" id="KW-1185">Reference proteome</keyword>
<dbReference type="PROSITE" id="PS50045">
    <property type="entry name" value="SIGMA54_INTERACT_4"/>
    <property type="match status" value="1"/>
</dbReference>
<protein>
    <submittedName>
        <fullName evidence="8">PTS sugar transporter subunit IIA</fullName>
    </submittedName>
</protein>
<dbReference type="InterPro" id="IPR003593">
    <property type="entry name" value="AAA+_ATPase"/>
</dbReference>
<dbReference type="SUPFAM" id="SSF53062">
    <property type="entry name" value="PTS system fructose IIA component-like"/>
    <property type="match status" value="1"/>
</dbReference>
<dbReference type="InterPro" id="IPR036662">
    <property type="entry name" value="PTS_EIIA_man-typ_sf"/>
</dbReference>
<dbReference type="InterPro" id="IPR025662">
    <property type="entry name" value="Sigma_54_int_dom_ATP-bd_1"/>
</dbReference>
<evidence type="ECO:0000256" key="1">
    <source>
        <dbReference type="ARBA" id="ARBA00022679"/>
    </source>
</evidence>
<dbReference type="PANTHER" id="PTHR32071">
    <property type="entry name" value="TRANSCRIPTIONAL REGULATORY PROTEIN"/>
    <property type="match status" value="1"/>
</dbReference>
<feature type="domain" description="PRD" evidence="6">
    <location>
        <begin position="752"/>
        <end position="857"/>
    </location>
</feature>
<sequence>MSAKEDLYHKLNATWRTPLCSFTTQDCENFTSASRSVISLYLNQLCEDGYLRKEATRPVRFWLTEHCLEQDRSNTATAFNALIGSMGSLKTAVELCVAAVNYPEGGLPVLLTGESGVGKSYLAQLLHQYACETGAVATGARLVELNCADYANNPELLSGTLFGYVKGAFTGADRHKTGLLDDADGGFLFLDEVHRLSAENQEKLFLFMDKGYFYRLGDNSQPCKARVRFVFATTENTGNVLLTTFRRRIPVNIQLPSWESRPFMEQLTLISSFFSHETRRFRQDIHVDNALIRQLIATPVQGNIGELKNHIKVLCASAWARRNQTGICIDGPTGRHNEKDRVTFSALDNAPDMSSLSSFYSGPDENLLENFCRSANVPLFIRKLEEQAGRLPANRFYQGTLWQLTKDSLVEFNDLTGITVGPVMEKAVFHCLQWSLNEPVEEERVKYLNEVTGYAPLRARLLAQECVTLFEKHFTPAQICLMEPLLSAIFSHQVEPEPLIQGIIVSHGSSTASSIAGTANKLLGGFYLKAFDMPLSVNTKGIISRLKEWIIRLKEQNGMIILVDMGSLQDIYSEIKLHIQGDLLVMNNVSTAMALDIAGKIQHKLAMKEIVDNIKGAWEVEARYYSGIVEGNKIIISCISGEGVARQLQEITRRYISDESIDIVTMEYDDLKWKISKADSALYGTRLLITTTEIDAGYLPQINTRQLIGEKPELLWKNYFSQIMPIQEMQRMIDEIVILFTLEGVAGHLSFLNPRIIIDEVENVVKFFELTYGIHFESYLRINLFMHLAAMIERLLTHDGLSHRDEFELTPHQHAYMALVPEAFRTLITKYRITLTTTEALMIYELMEPWITVASEDTLVLKNHHNSV</sequence>
<dbReference type="InterPro" id="IPR002078">
    <property type="entry name" value="Sigma_54_int"/>
</dbReference>
<dbReference type="RefSeq" id="WP_103676428.1">
    <property type="nucleotide sequence ID" value="NZ_PQGD01000002.1"/>
</dbReference>
<dbReference type="InterPro" id="IPR036634">
    <property type="entry name" value="PRD_sf"/>
</dbReference>